<name>H5WW95_9PSEU</name>
<dbReference type="AlphaFoldDB" id="H5WW95"/>
<dbReference type="SMART" id="SM00822">
    <property type="entry name" value="PKS_KR"/>
    <property type="match status" value="1"/>
</dbReference>
<dbReference type="Pfam" id="PF00106">
    <property type="entry name" value="adh_short"/>
    <property type="match status" value="1"/>
</dbReference>
<reference evidence="6 7" key="1">
    <citation type="journal article" date="2012" name="Stand. Genomic Sci.">
        <title>Genome sequence of the ocean sediment bacterium Saccharomonospora marina type strain (XMU15(T)).</title>
        <authorList>
            <person name="Klenk H.P."/>
            <person name="Lu M."/>
            <person name="Lucas S."/>
            <person name="Lapidus A."/>
            <person name="Copeland A."/>
            <person name="Pitluck S."/>
            <person name="Goodwin L.A."/>
            <person name="Han C."/>
            <person name="Tapia R."/>
            <person name="Brambilla E.M."/>
            <person name="Potter G."/>
            <person name="Land M."/>
            <person name="Ivanova N."/>
            <person name="Rohde M."/>
            <person name="Goker M."/>
            <person name="Detter J.C."/>
            <person name="Li W.J."/>
            <person name="Kyrpides N.C."/>
            <person name="Woyke T."/>
        </authorList>
    </citation>
    <scope>NUCLEOTIDE SEQUENCE [LARGE SCALE GENOMIC DNA]</scope>
    <source>
        <strain evidence="6 7">XMU15</strain>
    </source>
</reference>
<dbReference type="InterPro" id="IPR057326">
    <property type="entry name" value="KR_dom"/>
</dbReference>
<dbReference type="PRINTS" id="PR00081">
    <property type="entry name" value="GDHRDH"/>
</dbReference>
<dbReference type="PROSITE" id="PS00061">
    <property type="entry name" value="ADH_SHORT"/>
    <property type="match status" value="1"/>
</dbReference>
<dbReference type="STRING" id="882083.SacmaDRAFT_1092"/>
<dbReference type="GO" id="GO:0016491">
    <property type="term" value="F:oxidoreductase activity"/>
    <property type="evidence" value="ECO:0007669"/>
    <property type="project" value="UniProtKB-KW"/>
</dbReference>
<dbReference type="InterPro" id="IPR020904">
    <property type="entry name" value="Sc_DH/Rdtase_CS"/>
</dbReference>
<evidence type="ECO:0000313" key="6">
    <source>
        <dbReference type="EMBL" id="EHR49377.1"/>
    </source>
</evidence>
<dbReference type="HOGENOM" id="CLU_010194_2_1_11"/>
<keyword evidence="7" id="KW-1185">Reference proteome</keyword>
<feature type="region of interest" description="Disordered" evidence="4">
    <location>
        <begin position="265"/>
        <end position="306"/>
    </location>
</feature>
<dbReference type="Gene3D" id="3.40.50.720">
    <property type="entry name" value="NAD(P)-binding Rossmann-like Domain"/>
    <property type="match status" value="1"/>
</dbReference>
<dbReference type="PANTHER" id="PTHR44196">
    <property type="entry name" value="DEHYDROGENASE/REDUCTASE SDR FAMILY MEMBER 7B"/>
    <property type="match status" value="1"/>
</dbReference>
<dbReference type="PRINTS" id="PR00080">
    <property type="entry name" value="SDRFAMILY"/>
</dbReference>
<evidence type="ECO:0000256" key="3">
    <source>
        <dbReference type="RuleBase" id="RU000363"/>
    </source>
</evidence>
<evidence type="ECO:0000256" key="2">
    <source>
        <dbReference type="ARBA" id="ARBA00023002"/>
    </source>
</evidence>
<dbReference type="OrthoDB" id="9792003at2"/>
<dbReference type="SUPFAM" id="SSF51735">
    <property type="entry name" value="NAD(P)-binding Rossmann-fold domains"/>
    <property type="match status" value="1"/>
</dbReference>
<keyword evidence="2" id="KW-0560">Oxidoreductase</keyword>
<dbReference type="eggNOG" id="COG4221">
    <property type="taxonomic scope" value="Bacteria"/>
</dbReference>
<dbReference type="RefSeq" id="WP_009152763.1">
    <property type="nucleotide sequence ID" value="NZ_CM001439.1"/>
</dbReference>
<proteinExistence type="inferred from homology"/>
<evidence type="ECO:0000256" key="1">
    <source>
        <dbReference type="ARBA" id="ARBA00006484"/>
    </source>
</evidence>
<gene>
    <name evidence="6" type="ORF">SacmaDRAFT_1092</name>
</gene>
<dbReference type="NCBIfam" id="NF005495">
    <property type="entry name" value="PRK07109.1"/>
    <property type="match status" value="1"/>
</dbReference>
<evidence type="ECO:0000259" key="5">
    <source>
        <dbReference type="SMART" id="SM00822"/>
    </source>
</evidence>
<evidence type="ECO:0000313" key="7">
    <source>
        <dbReference type="Proteomes" id="UP000004926"/>
    </source>
</evidence>
<sequence>MGKRRTPKTVVVTGASAGIGRATARSLAARGDRVALFARGSEGLNSAARDVEELGGRAMPVPVDMTDHDAVRSAARRVEEELGPIDVWINGAFATLFAPFTKIEPEEFRQVTDVTYHGFVNGTRVALDLMLPRDHGTIVQIGSALAYRGIPLQSAYCGAKHAIQGFTESLRCELLHDGSKVHVTMVQLPGVNTPQFDWALTRTRRKVQPVPPIYEPEIAARAIVYAADHPRRREYWVGFSTVATLLANKLAPGLLDRYLARTAYQSQQTEEPQEPQQPVNLWQPVDRGGGQDFGARGRFSEQAKKRSPQLWLSHHHAAVGTATAAGVGGGLALAARGAGRRRRH</sequence>
<comment type="similarity">
    <text evidence="1 3">Belongs to the short-chain dehydrogenases/reductases (SDR) family.</text>
</comment>
<protein>
    <recommendedName>
        <fullName evidence="5">Ketoreductase domain-containing protein</fullName>
    </recommendedName>
</protein>
<dbReference type="EMBL" id="CM001439">
    <property type="protein sequence ID" value="EHR49377.1"/>
    <property type="molecule type" value="Genomic_DNA"/>
</dbReference>
<dbReference type="Proteomes" id="UP000004926">
    <property type="component" value="Chromosome"/>
</dbReference>
<accession>H5WW95</accession>
<evidence type="ECO:0000256" key="4">
    <source>
        <dbReference type="SAM" id="MobiDB-lite"/>
    </source>
</evidence>
<feature type="compositionally biased region" description="Low complexity" evidence="4">
    <location>
        <begin position="265"/>
        <end position="278"/>
    </location>
</feature>
<dbReference type="InterPro" id="IPR036291">
    <property type="entry name" value="NAD(P)-bd_dom_sf"/>
</dbReference>
<dbReference type="GO" id="GO:0016020">
    <property type="term" value="C:membrane"/>
    <property type="evidence" value="ECO:0007669"/>
    <property type="project" value="TreeGrafter"/>
</dbReference>
<dbReference type="InterPro" id="IPR002347">
    <property type="entry name" value="SDR_fam"/>
</dbReference>
<organism evidence="6 7">
    <name type="scientific">Saccharomonospora marina XMU15</name>
    <dbReference type="NCBI Taxonomy" id="882083"/>
    <lineage>
        <taxon>Bacteria</taxon>
        <taxon>Bacillati</taxon>
        <taxon>Actinomycetota</taxon>
        <taxon>Actinomycetes</taxon>
        <taxon>Pseudonocardiales</taxon>
        <taxon>Pseudonocardiaceae</taxon>
        <taxon>Saccharomonospora</taxon>
    </lineage>
</organism>
<dbReference type="PANTHER" id="PTHR44196:SF1">
    <property type="entry name" value="DEHYDROGENASE_REDUCTASE SDR FAMILY MEMBER 7B"/>
    <property type="match status" value="1"/>
</dbReference>
<feature type="domain" description="Ketoreductase" evidence="5">
    <location>
        <begin position="8"/>
        <end position="192"/>
    </location>
</feature>